<protein>
    <submittedName>
        <fullName evidence="3">Uncharacterized protein</fullName>
    </submittedName>
</protein>
<evidence type="ECO:0000313" key="4">
    <source>
        <dbReference type="Proteomes" id="UP000176349"/>
    </source>
</evidence>
<feature type="region of interest" description="Disordered" evidence="2">
    <location>
        <begin position="32"/>
        <end position="51"/>
    </location>
</feature>
<dbReference type="PANTHER" id="PTHR33823">
    <property type="entry name" value="RNA POLYMERASE-BINDING TRANSCRIPTION FACTOR DKSA-RELATED"/>
    <property type="match status" value="1"/>
</dbReference>
<organism evidence="3 4">
    <name type="scientific">Candidatus Liptonbacteria bacterium GWC1_60_9</name>
    <dbReference type="NCBI Taxonomy" id="1798645"/>
    <lineage>
        <taxon>Bacteria</taxon>
        <taxon>Candidatus Liptoniibacteriota</taxon>
    </lineage>
</organism>
<reference evidence="3 4" key="1">
    <citation type="journal article" date="2016" name="Nat. Commun.">
        <title>Thousands of microbial genomes shed light on interconnected biogeochemical processes in an aquifer system.</title>
        <authorList>
            <person name="Anantharaman K."/>
            <person name="Brown C.T."/>
            <person name="Hug L.A."/>
            <person name="Sharon I."/>
            <person name="Castelle C.J."/>
            <person name="Probst A.J."/>
            <person name="Thomas B.C."/>
            <person name="Singh A."/>
            <person name="Wilkins M.J."/>
            <person name="Karaoz U."/>
            <person name="Brodie E.L."/>
            <person name="Williams K.H."/>
            <person name="Hubbard S.S."/>
            <person name="Banfield J.F."/>
        </authorList>
    </citation>
    <scope>NUCLEOTIDE SEQUENCE [LARGE SCALE GENOMIC DNA]</scope>
</reference>
<comment type="caution">
    <text evidence="3">The sequence shown here is derived from an EMBL/GenBank/DDBJ whole genome shotgun (WGS) entry which is preliminary data.</text>
</comment>
<evidence type="ECO:0000256" key="1">
    <source>
        <dbReference type="PROSITE-ProRule" id="PRU00510"/>
    </source>
</evidence>
<dbReference type="PROSITE" id="PS51128">
    <property type="entry name" value="ZF_DKSA_2"/>
    <property type="match status" value="1"/>
</dbReference>
<name>A0A1G2C4U5_9BACT</name>
<dbReference type="InterPro" id="IPR037187">
    <property type="entry name" value="DnaK_N"/>
</dbReference>
<dbReference type="SUPFAM" id="SSF109635">
    <property type="entry name" value="DnaK suppressor protein DksA, alpha-hairpin domain"/>
    <property type="match status" value="1"/>
</dbReference>
<dbReference type="EMBL" id="MHKV01000045">
    <property type="protein sequence ID" value="OGY96445.1"/>
    <property type="molecule type" value="Genomic_DNA"/>
</dbReference>
<gene>
    <name evidence="3" type="ORF">A2128_02575</name>
</gene>
<proteinExistence type="predicted"/>
<evidence type="ECO:0000313" key="3">
    <source>
        <dbReference type="EMBL" id="OGY96445.1"/>
    </source>
</evidence>
<dbReference type="Gene3D" id="1.20.120.910">
    <property type="entry name" value="DksA, coiled-coil domain"/>
    <property type="match status" value="1"/>
</dbReference>
<evidence type="ECO:0000256" key="2">
    <source>
        <dbReference type="SAM" id="MobiDB-lite"/>
    </source>
</evidence>
<accession>A0A1G2C4U5</accession>
<dbReference type="Proteomes" id="UP000176349">
    <property type="component" value="Unassembled WGS sequence"/>
</dbReference>
<feature type="zinc finger region" description="dksA C4-type" evidence="1">
    <location>
        <begin position="86"/>
        <end position="110"/>
    </location>
</feature>
<dbReference type="PANTHER" id="PTHR33823:SF4">
    <property type="entry name" value="GENERAL STRESS PROTEIN 16O"/>
    <property type="match status" value="1"/>
</dbReference>
<dbReference type="AlphaFoldDB" id="A0A1G2C4U5"/>
<sequence length="117" mass="12848">MVTEEDKSELKAKLERAKKDISAEIENLSAHDGVQDFGSDVDHGDEEADEAEEFGNQLGIVQALKERLNDVEHALAKFEKGAYGICENCSMEIDKELLTAAPESRLCRDCKAASHPA</sequence>